<dbReference type="PANTHER" id="PTHR48125:SF10">
    <property type="entry name" value="OS12G0136300 PROTEIN"/>
    <property type="match status" value="1"/>
</dbReference>
<dbReference type="InterPro" id="IPR013083">
    <property type="entry name" value="Znf_RING/FYVE/PHD"/>
</dbReference>
<keyword evidence="2" id="KW-0863">Zinc-finger</keyword>
<dbReference type="SMART" id="SM00249">
    <property type="entry name" value="PHD"/>
    <property type="match status" value="1"/>
</dbReference>
<feature type="compositionally biased region" description="Acidic residues" evidence="4">
    <location>
        <begin position="552"/>
        <end position="563"/>
    </location>
</feature>
<dbReference type="InterPro" id="IPR011011">
    <property type="entry name" value="Znf_FYVE_PHD"/>
</dbReference>
<dbReference type="Pfam" id="PF00628">
    <property type="entry name" value="PHD"/>
    <property type="match status" value="1"/>
</dbReference>
<feature type="compositionally biased region" description="Low complexity" evidence="4">
    <location>
        <begin position="989"/>
        <end position="1001"/>
    </location>
</feature>
<feature type="region of interest" description="Disordered" evidence="4">
    <location>
        <begin position="331"/>
        <end position="360"/>
    </location>
</feature>
<feature type="compositionally biased region" description="Low complexity" evidence="4">
    <location>
        <begin position="730"/>
        <end position="766"/>
    </location>
</feature>
<accession>A0A9P6U166</accession>
<organism evidence="6 7">
    <name type="scientific">Actinomortierella ambigua</name>
    <dbReference type="NCBI Taxonomy" id="1343610"/>
    <lineage>
        <taxon>Eukaryota</taxon>
        <taxon>Fungi</taxon>
        <taxon>Fungi incertae sedis</taxon>
        <taxon>Mucoromycota</taxon>
        <taxon>Mortierellomycotina</taxon>
        <taxon>Mortierellomycetes</taxon>
        <taxon>Mortierellales</taxon>
        <taxon>Mortierellaceae</taxon>
        <taxon>Actinomortierella</taxon>
    </lineage>
</organism>
<protein>
    <recommendedName>
        <fullName evidence="5">Zinc finger PHD-type domain-containing protein</fullName>
    </recommendedName>
</protein>
<sequence length="1019" mass="108770">MMSSKNTPATASSPFHYPLPHSLPFTFHQHHHQQQQQLHLQQQQQQLHHHLAAATLVSPLPSPALSAHDALNPWASISIINGGANVVCSAALTPSSLSTTLSSTPAAAAIPPTPATTSTSSTTTTTTSAAAAGVVPPSATTATTTSTTATTTTAAAKGVYANHFSSAAHQHHHPLSSSPPTVTSQQHLLPPVSVPSQNPSPMPSSISASASTPVPSSVSSSFASTFCGSCKSKLTKAHKIMPYSNREAMLDDLCNKCKKHCYALSLSVAVPTVAVTAASSTPVAPIHHSLENSTISFDGSSQQKNVINDVFLSTSMLQDDADFYLHETSSSVFDSDSDTGLASPPTQSAPMTPMTPFLEHDEDHLYGPEAVKDIHDDDLLHSEHDDDVSVATEQQPNDLSMVVDMKRPMFIPVSICDPRDFSMTGCLPTPPEINARKHSYDFLRQSEGLFPGGLAAIKRRRMVSVDMMNDAPASPPASTAGDDETELSDADSQGFSFNTFRRKSIFHQSFRQLTPTSPSLSSDTPCFVPTASPDDDDSDGFELHPELAHSEDESEDDDEDVDGDNATNNSINGCCNYKSGANYINCGSDADTLAGHLESVSMPTDVFIAPQDTDHGYMTDNHFSFSEADEEDDDEDQDEDAFDHSFALGEVEEQVNHAEGDMDVDAMSSSDESDSDMSDMEDYQFQVKRRGTWHGPTLAMKETASAAALAWIPEPETFRQKIHSRTTKQAAKNSATAPTTKAKATSTRRAASPATTASAKAAAATSKAEKADKAEEKPTKATTTAAAAAAAEKKEAVAAALKSASTTATAEKSLTVSNKSAKPLTLFQILTKANIDWCRYCGTTEGVNWRPGPWGKRTLCNKHGCDFKGYGFACKLPRLDLTSYAHETVEQRIRPVLQHFCHGCQSQESLAGNLLVRCEGCPKAFHQKCHGETTIPDAIAKSEEPWFCDEGCRENIKKRRVCVELPKKRLPLMSTPKPNAPSGAGGSAAGSASSSSSSSESGRSRASRASVSGETVSRK</sequence>
<dbReference type="InterPro" id="IPR001965">
    <property type="entry name" value="Znf_PHD"/>
</dbReference>
<evidence type="ECO:0000259" key="5">
    <source>
        <dbReference type="SMART" id="SM00249"/>
    </source>
</evidence>
<dbReference type="PANTHER" id="PTHR48125">
    <property type="entry name" value="LP07818P1"/>
    <property type="match status" value="1"/>
</dbReference>
<feature type="compositionally biased region" description="Basic and acidic residues" evidence="4">
    <location>
        <begin position="541"/>
        <end position="551"/>
    </location>
</feature>
<feature type="compositionally biased region" description="Low complexity" evidence="4">
    <location>
        <begin position="513"/>
        <end position="522"/>
    </location>
</feature>
<feature type="region of interest" description="Disordered" evidence="4">
    <location>
        <begin position="100"/>
        <end position="148"/>
    </location>
</feature>
<comment type="caution">
    <text evidence="6">The sequence shown here is derived from an EMBL/GenBank/DDBJ whole genome shotgun (WGS) entry which is preliminary data.</text>
</comment>
<keyword evidence="3" id="KW-0862">Zinc</keyword>
<gene>
    <name evidence="6" type="ORF">DFQ27_005936</name>
</gene>
<keyword evidence="7" id="KW-1185">Reference proteome</keyword>
<dbReference type="EMBL" id="JAAAJB010000429">
    <property type="protein sequence ID" value="KAG0256044.1"/>
    <property type="molecule type" value="Genomic_DNA"/>
</dbReference>
<feature type="region of interest" description="Disordered" evidence="4">
    <location>
        <begin position="513"/>
        <end position="570"/>
    </location>
</feature>
<feature type="domain" description="Zinc finger PHD-type" evidence="5">
    <location>
        <begin position="900"/>
        <end position="953"/>
    </location>
</feature>
<dbReference type="SUPFAM" id="SSF57903">
    <property type="entry name" value="FYVE/PHD zinc finger"/>
    <property type="match status" value="1"/>
</dbReference>
<dbReference type="GO" id="GO:0008270">
    <property type="term" value="F:zinc ion binding"/>
    <property type="evidence" value="ECO:0007669"/>
    <property type="project" value="UniProtKB-KW"/>
</dbReference>
<feature type="region of interest" description="Disordered" evidence="4">
    <location>
        <begin position="721"/>
        <end position="786"/>
    </location>
</feature>
<proteinExistence type="predicted"/>
<evidence type="ECO:0000256" key="4">
    <source>
        <dbReference type="SAM" id="MobiDB-lite"/>
    </source>
</evidence>
<dbReference type="InterPro" id="IPR019787">
    <property type="entry name" value="Znf_PHD-finger"/>
</dbReference>
<dbReference type="OrthoDB" id="5863171at2759"/>
<reference evidence="6" key="1">
    <citation type="journal article" date="2020" name="Fungal Divers.">
        <title>Resolving the Mortierellaceae phylogeny through synthesis of multi-gene phylogenetics and phylogenomics.</title>
        <authorList>
            <person name="Vandepol N."/>
            <person name="Liber J."/>
            <person name="Desiro A."/>
            <person name="Na H."/>
            <person name="Kennedy M."/>
            <person name="Barry K."/>
            <person name="Grigoriev I.V."/>
            <person name="Miller A.N."/>
            <person name="O'Donnell K."/>
            <person name="Stajich J.E."/>
            <person name="Bonito G."/>
        </authorList>
    </citation>
    <scope>NUCLEOTIDE SEQUENCE</scope>
    <source>
        <strain evidence="6">BC1065</strain>
    </source>
</reference>
<dbReference type="AlphaFoldDB" id="A0A9P6U166"/>
<dbReference type="Proteomes" id="UP000807716">
    <property type="component" value="Unassembled WGS sequence"/>
</dbReference>
<feature type="region of interest" description="Disordered" evidence="4">
    <location>
        <begin position="972"/>
        <end position="1019"/>
    </location>
</feature>
<feature type="region of interest" description="Disordered" evidence="4">
    <location>
        <begin position="469"/>
        <end position="491"/>
    </location>
</feature>
<evidence type="ECO:0000256" key="2">
    <source>
        <dbReference type="ARBA" id="ARBA00022771"/>
    </source>
</evidence>
<feature type="region of interest" description="Disordered" evidence="4">
    <location>
        <begin position="167"/>
        <end position="211"/>
    </location>
</feature>
<dbReference type="Gene3D" id="3.30.40.10">
    <property type="entry name" value="Zinc/RING finger domain, C3HC4 (zinc finger)"/>
    <property type="match status" value="1"/>
</dbReference>
<feature type="compositionally biased region" description="Low complexity" evidence="4">
    <location>
        <begin position="175"/>
        <end position="211"/>
    </location>
</feature>
<evidence type="ECO:0000256" key="1">
    <source>
        <dbReference type="ARBA" id="ARBA00022723"/>
    </source>
</evidence>
<evidence type="ECO:0000313" key="7">
    <source>
        <dbReference type="Proteomes" id="UP000807716"/>
    </source>
</evidence>
<evidence type="ECO:0000313" key="6">
    <source>
        <dbReference type="EMBL" id="KAG0256044.1"/>
    </source>
</evidence>
<name>A0A9P6U166_9FUNG</name>
<evidence type="ECO:0000256" key="3">
    <source>
        <dbReference type="ARBA" id="ARBA00022833"/>
    </source>
</evidence>
<keyword evidence="1" id="KW-0479">Metal-binding</keyword>
<feature type="compositionally biased region" description="Basic and acidic residues" evidence="4">
    <location>
        <begin position="767"/>
        <end position="779"/>
    </location>
</feature>